<dbReference type="EMBL" id="PPFX01000015">
    <property type="protein sequence ID" value="PNU20292.1"/>
    <property type="molecule type" value="Genomic_DNA"/>
</dbReference>
<dbReference type="InterPro" id="IPR002797">
    <property type="entry name" value="Polysacc_synth"/>
</dbReference>
<keyword evidence="5 6" id="KW-0472">Membrane</keyword>
<comment type="caution">
    <text evidence="7">The sequence shown here is derived from an EMBL/GenBank/DDBJ whole genome shotgun (WGS) entry which is preliminary data.</text>
</comment>
<evidence type="ECO:0000313" key="7">
    <source>
        <dbReference type="EMBL" id="PNU20292.1"/>
    </source>
</evidence>
<dbReference type="AlphaFoldDB" id="A0A2K2HAG4"/>
<feature type="transmembrane region" description="Helical" evidence="6">
    <location>
        <begin position="21"/>
        <end position="46"/>
    </location>
</feature>
<organism evidence="7 8">
    <name type="scientific">Geothermobacter hydrogeniphilus</name>
    <dbReference type="NCBI Taxonomy" id="1969733"/>
    <lineage>
        <taxon>Bacteria</taxon>
        <taxon>Pseudomonadati</taxon>
        <taxon>Thermodesulfobacteriota</taxon>
        <taxon>Desulfuromonadia</taxon>
        <taxon>Desulfuromonadales</taxon>
        <taxon>Geothermobacteraceae</taxon>
        <taxon>Geothermobacter</taxon>
    </lineage>
</organism>
<proteinExistence type="predicted"/>
<feature type="transmembrane region" description="Helical" evidence="6">
    <location>
        <begin position="241"/>
        <end position="263"/>
    </location>
</feature>
<evidence type="ECO:0000256" key="5">
    <source>
        <dbReference type="ARBA" id="ARBA00023136"/>
    </source>
</evidence>
<evidence type="ECO:0000256" key="3">
    <source>
        <dbReference type="ARBA" id="ARBA00022692"/>
    </source>
</evidence>
<dbReference type="PANTHER" id="PTHR30250:SF11">
    <property type="entry name" value="O-ANTIGEN TRANSPORTER-RELATED"/>
    <property type="match status" value="1"/>
</dbReference>
<dbReference type="PANTHER" id="PTHR30250">
    <property type="entry name" value="PST FAMILY PREDICTED COLANIC ACID TRANSPORTER"/>
    <property type="match status" value="1"/>
</dbReference>
<sequence>MINDIRKKTSRLWADQHMREVLRGSAVALVLRVAGVGLAFGFNIAIARLLGAEGAGLYFLALSISTIGSVVGRVGLDNALLRFVATHSATDDWAKVKGVYALGIRIAILGLGFLSLLGFWFAPWLAAMLFDKPDLGDPLRWMCLTILPFGLLNLQAESLKGVKWIRDAMLVQGVGVPFLGLLTIWPLARFSGVTGAVWAYLLAVVLTAMLGQWAWTRAVVARDVPASPYSFAVLWKSCKPLLVTSVMNRAILPWAPLFLLGLWAPSAEVGIFGAANRVAMLVSFMLVTVNNILAPKFAELYARGDLEALGTTARRSALIITLVSCPVFAVLILGGHWVMGFFGDDFGRGAVVLAILALGQLVNTLTGSVGFILISTGHEIDLRNISIASGVAQVVACLVLNPFMGMYGAALATAVAIAGNNLVASYLVWRRLGIIVSPLARRIR</sequence>
<feature type="transmembrane region" description="Helical" evidence="6">
    <location>
        <begin position="102"/>
        <end position="126"/>
    </location>
</feature>
<feature type="transmembrane region" description="Helical" evidence="6">
    <location>
        <begin position="317"/>
        <end position="338"/>
    </location>
</feature>
<evidence type="ECO:0000256" key="4">
    <source>
        <dbReference type="ARBA" id="ARBA00022989"/>
    </source>
</evidence>
<keyword evidence="2" id="KW-1003">Cell membrane</keyword>
<evidence type="ECO:0000256" key="2">
    <source>
        <dbReference type="ARBA" id="ARBA00022475"/>
    </source>
</evidence>
<feature type="transmembrane region" description="Helical" evidence="6">
    <location>
        <begin position="168"/>
        <end position="185"/>
    </location>
</feature>
<feature type="transmembrane region" description="Helical" evidence="6">
    <location>
        <begin position="409"/>
        <end position="429"/>
    </location>
</feature>
<reference evidence="7 8" key="1">
    <citation type="journal article" date="2018" name="Genome Announc.">
        <title>Genome Sequence of Geothermobacter sp. HR-1 Iron Reducer from the Loihi Seamount.</title>
        <authorList>
            <person name="Smith H."/>
            <person name="Abuyen K."/>
            <person name="Tremblay J."/>
            <person name="Savalia P."/>
            <person name="Perez-Rodriguez I."/>
            <person name="Emerson D."/>
            <person name="Tully B."/>
            <person name="Amend J."/>
        </authorList>
    </citation>
    <scope>NUCLEOTIDE SEQUENCE [LARGE SCALE GENOMIC DNA]</scope>
    <source>
        <strain evidence="7 8">HR-1</strain>
    </source>
</reference>
<gene>
    <name evidence="7" type="ORF">C2E25_08275</name>
</gene>
<feature type="transmembrane region" description="Helical" evidence="6">
    <location>
        <begin position="350"/>
        <end position="373"/>
    </location>
</feature>
<keyword evidence="3 6" id="KW-0812">Transmembrane</keyword>
<protein>
    <submittedName>
        <fullName evidence="7">Uncharacterized protein</fullName>
    </submittedName>
</protein>
<dbReference type="RefSeq" id="WP_103115287.1">
    <property type="nucleotide sequence ID" value="NZ_PPFX01000015.1"/>
</dbReference>
<dbReference type="Proteomes" id="UP000236340">
    <property type="component" value="Unassembled WGS sequence"/>
</dbReference>
<feature type="transmembrane region" description="Helical" evidence="6">
    <location>
        <begin position="269"/>
        <end position="293"/>
    </location>
</feature>
<feature type="transmembrane region" description="Helical" evidence="6">
    <location>
        <begin position="58"/>
        <end position="81"/>
    </location>
</feature>
<evidence type="ECO:0000313" key="8">
    <source>
        <dbReference type="Proteomes" id="UP000236340"/>
    </source>
</evidence>
<comment type="subcellular location">
    <subcellularLocation>
        <location evidence="1">Cell membrane</location>
        <topology evidence="1">Multi-pass membrane protein</topology>
    </subcellularLocation>
</comment>
<accession>A0A2K2HAG4</accession>
<dbReference type="OrthoDB" id="5240734at2"/>
<dbReference type="InterPro" id="IPR050833">
    <property type="entry name" value="Poly_Biosynth_Transport"/>
</dbReference>
<evidence type="ECO:0000256" key="6">
    <source>
        <dbReference type="SAM" id="Phobius"/>
    </source>
</evidence>
<dbReference type="GO" id="GO:0005886">
    <property type="term" value="C:plasma membrane"/>
    <property type="evidence" value="ECO:0007669"/>
    <property type="project" value="UniProtKB-SubCell"/>
</dbReference>
<feature type="transmembrane region" description="Helical" evidence="6">
    <location>
        <begin position="197"/>
        <end position="220"/>
    </location>
</feature>
<dbReference type="Pfam" id="PF01943">
    <property type="entry name" value="Polysacc_synt"/>
    <property type="match status" value="1"/>
</dbReference>
<name>A0A2K2HAG4_9BACT</name>
<keyword evidence="4 6" id="KW-1133">Transmembrane helix</keyword>
<evidence type="ECO:0000256" key="1">
    <source>
        <dbReference type="ARBA" id="ARBA00004651"/>
    </source>
</evidence>